<dbReference type="GO" id="GO:0000049">
    <property type="term" value="F:tRNA binding"/>
    <property type="evidence" value="ECO:0007669"/>
    <property type="project" value="TreeGrafter"/>
</dbReference>
<dbReference type="GO" id="GO:0005737">
    <property type="term" value="C:cytoplasm"/>
    <property type="evidence" value="ECO:0007669"/>
    <property type="project" value="UniProtKB-SubCell"/>
</dbReference>
<evidence type="ECO:0000256" key="5">
    <source>
        <dbReference type="ARBA" id="ARBA00022490"/>
    </source>
</evidence>
<sequence length="205" mass="21813">MDLESDVCTEAVECLKSGGIVAVPTDTVYGLGADPFNANAVQRLYMLKGRPDGKPIPLVLSSVDDVHRVAQNLPDYFFHLTDQFWPGGLTIIVEAKDLLPILTAGGNTVGVRIPNNPLLLKILQTFGGPAAITSANLSGEPPATSPQEIGEELASRIDMIVDGGKTPGPIPSTVYDISVSPPLIRRHGVISEDTLAKEIVCYNKL</sequence>
<dbReference type="SUPFAM" id="SSF55821">
    <property type="entry name" value="YrdC/RibB"/>
    <property type="match status" value="1"/>
</dbReference>
<dbReference type="InterPro" id="IPR006070">
    <property type="entry name" value="Sua5-like_dom"/>
</dbReference>
<keyword evidence="7" id="KW-0819">tRNA processing</keyword>
<proteinExistence type="inferred from homology"/>
<evidence type="ECO:0000256" key="2">
    <source>
        <dbReference type="ARBA" id="ARBA00007663"/>
    </source>
</evidence>
<keyword evidence="6" id="KW-0808">Transferase</keyword>
<evidence type="ECO:0000256" key="11">
    <source>
        <dbReference type="ARBA" id="ARBA00029774"/>
    </source>
</evidence>
<dbReference type="InterPro" id="IPR050156">
    <property type="entry name" value="TC-AMP_synthase_SUA5"/>
</dbReference>
<dbReference type="InterPro" id="IPR017945">
    <property type="entry name" value="DHBP_synth_RibB-like_a/b_dom"/>
</dbReference>
<keyword evidence="9" id="KW-0547">Nucleotide-binding</keyword>
<evidence type="ECO:0000313" key="15">
    <source>
        <dbReference type="Proteomes" id="UP001174909"/>
    </source>
</evidence>
<dbReference type="GO" id="GO:0061710">
    <property type="term" value="F:L-threonylcarbamoyladenylate synthase"/>
    <property type="evidence" value="ECO:0007669"/>
    <property type="project" value="UniProtKB-EC"/>
</dbReference>
<dbReference type="GO" id="GO:0003725">
    <property type="term" value="F:double-stranded RNA binding"/>
    <property type="evidence" value="ECO:0007669"/>
    <property type="project" value="InterPro"/>
</dbReference>
<dbReference type="Gene3D" id="3.90.870.10">
    <property type="entry name" value="DHBP synthase"/>
    <property type="match status" value="1"/>
</dbReference>
<evidence type="ECO:0000256" key="4">
    <source>
        <dbReference type="ARBA" id="ARBA00015492"/>
    </source>
</evidence>
<name>A0AA35R4R5_GEOBA</name>
<keyword evidence="15" id="KW-1185">Reference proteome</keyword>
<dbReference type="EMBL" id="CASHTH010000504">
    <property type="protein sequence ID" value="CAI8003110.1"/>
    <property type="molecule type" value="Genomic_DNA"/>
</dbReference>
<keyword evidence="8" id="KW-0548">Nucleotidyltransferase</keyword>
<accession>A0AA35R4R5</accession>
<comment type="similarity">
    <text evidence="2">Belongs to the SUA5 family.</text>
</comment>
<keyword evidence="5" id="KW-0963">Cytoplasm</keyword>
<evidence type="ECO:0000256" key="9">
    <source>
        <dbReference type="ARBA" id="ARBA00022741"/>
    </source>
</evidence>
<feature type="domain" description="YrdC-like" evidence="13">
    <location>
        <begin position="5"/>
        <end position="190"/>
    </location>
</feature>
<evidence type="ECO:0000256" key="10">
    <source>
        <dbReference type="ARBA" id="ARBA00022840"/>
    </source>
</evidence>
<reference evidence="14" key="1">
    <citation type="submission" date="2023-03" db="EMBL/GenBank/DDBJ databases">
        <authorList>
            <person name="Steffen K."/>
            <person name="Cardenas P."/>
        </authorList>
    </citation>
    <scope>NUCLEOTIDE SEQUENCE</scope>
</reference>
<evidence type="ECO:0000313" key="14">
    <source>
        <dbReference type="EMBL" id="CAI8003110.1"/>
    </source>
</evidence>
<comment type="caution">
    <text evidence="14">The sequence shown here is derived from an EMBL/GenBank/DDBJ whole genome shotgun (WGS) entry which is preliminary data.</text>
</comment>
<dbReference type="GO" id="GO:0006450">
    <property type="term" value="P:regulation of translational fidelity"/>
    <property type="evidence" value="ECO:0007669"/>
    <property type="project" value="TreeGrafter"/>
</dbReference>
<evidence type="ECO:0000256" key="1">
    <source>
        <dbReference type="ARBA" id="ARBA00004496"/>
    </source>
</evidence>
<evidence type="ECO:0000256" key="8">
    <source>
        <dbReference type="ARBA" id="ARBA00022695"/>
    </source>
</evidence>
<dbReference type="AlphaFoldDB" id="A0AA35R4R5"/>
<dbReference type="GO" id="GO:0008033">
    <property type="term" value="P:tRNA processing"/>
    <property type="evidence" value="ECO:0007669"/>
    <property type="project" value="UniProtKB-KW"/>
</dbReference>
<dbReference type="Proteomes" id="UP001174909">
    <property type="component" value="Unassembled WGS sequence"/>
</dbReference>
<dbReference type="NCBIfam" id="TIGR00057">
    <property type="entry name" value="L-threonylcarbamoyladenylate synthase"/>
    <property type="match status" value="1"/>
</dbReference>
<evidence type="ECO:0000259" key="13">
    <source>
        <dbReference type="PROSITE" id="PS51163"/>
    </source>
</evidence>
<dbReference type="GO" id="GO:0005524">
    <property type="term" value="F:ATP binding"/>
    <property type="evidence" value="ECO:0007669"/>
    <property type="project" value="UniProtKB-KW"/>
</dbReference>
<dbReference type="Pfam" id="PF01300">
    <property type="entry name" value="Sua5_yciO_yrdC"/>
    <property type="match status" value="1"/>
</dbReference>
<evidence type="ECO:0000256" key="6">
    <source>
        <dbReference type="ARBA" id="ARBA00022679"/>
    </source>
</evidence>
<dbReference type="PROSITE" id="PS51163">
    <property type="entry name" value="YRDC"/>
    <property type="match status" value="1"/>
</dbReference>
<evidence type="ECO:0000256" key="3">
    <source>
        <dbReference type="ARBA" id="ARBA00012584"/>
    </source>
</evidence>
<protein>
    <recommendedName>
        <fullName evidence="4">Threonylcarbamoyl-AMP synthase</fullName>
        <ecNumber evidence="3">2.7.7.87</ecNumber>
    </recommendedName>
    <alternativeName>
        <fullName evidence="11">L-threonylcarbamoyladenylate synthase</fullName>
    </alternativeName>
</protein>
<comment type="subcellular location">
    <subcellularLocation>
        <location evidence="1">Cytoplasm</location>
    </subcellularLocation>
</comment>
<evidence type="ECO:0000256" key="12">
    <source>
        <dbReference type="ARBA" id="ARBA00048366"/>
    </source>
</evidence>
<dbReference type="PANTHER" id="PTHR17490">
    <property type="entry name" value="SUA5"/>
    <property type="match status" value="1"/>
</dbReference>
<evidence type="ECO:0000256" key="7">
    <source>
        <dbReference type="ARBA" id="ARBA00022694"/>
    </source>
</evidence>
<comment type="catalytic activity">
    <reaction evidence="12">
        <text>L-threonine + hydrogencarbonate + ATP = L-threonylcarbamoyladenylate + diphosphate + H2O</text>
        <dbReference type="Rhea" id="RHEA:36407"/>
        <dbReference type="ChEBI" id="CHEBI:15377"/>
        <dbReference type="ChEBI" id="CHEBI:17544"/>
        <dbReference type="ChEBI" id="CHEBI:30616"/>
        <dbReference type="ChEBI" id="CHEBI:33019"/>
        <dbReference type="ChEBI" id="CHEBI:57926"/>
        <dbReference type="ChEBI" id="CHEBI:73682"/>
        <dbReference type="EC" id="2.7.7.87"/>
    </reaction>
</comment>
<keyword evidence="10" id="KW-0067">ATP-binding</keyword>
<dbReference type="EC" id="2.7.7.87" evidence="3"/>
<dbReference type="PANTHER" id="PTHR17490:SF16">
    <property type="entry name" value="THREONYLCARBAMOYL-AMP SYNTHASE"/>
    <property type="match status" value="1"/>
</dbReference>
<gene>
    <name evidence="14" type="ORF">GBAR_LOCUS3549</name>
</gene>
<organism evidence="14 15">
    <name type="scientific">Geodia barretti</name>
    <name type="common">Barrett's horny sponge</name>
    <dbReference type="NCBI Taxonomy" id="519541"/>
    <lineage>
        <taxon>Eukaryota</taxon>
        <taxon>Metazoa</taxon>
        <taxon>Porifera</taxon>
        <taxon>Demospongiae</taxon>
        <taxon>Heteroscleromorpha</taxon>
        <taxon>Tetractinellida</taxon>
        <taxon>Astrophorina</taxon>
        <taxon>Geodiidae</taxon>
        <taxon>Geodia</taxon>
    </lineage>
</organism>